<comment type="subcellular location">
    <subcellularLocation>
        <location evidence="9">Mitochondrion inner membrane</location>
        <topology evidence="9">Peripheral membrane protein</topology>
        <orientation evidence="9">Intermembrane side</orientation>
    </subcellularLocation>
</comment>
<dbReference type="GO" id="GO:0045039">
    <property type="term" value="P:protein insertion into mitochondrial inner membrane"/>
    <property type="evidence" value="ECO:0007669"/>
    <property type="project" value="UniProtKB-ARBA"/>
</dbReference>
<evidence type="ECO:0000256" key="1">
    <source>
        <dbReference type="ARBA" id="ARBA00006720"/>
    </source>
</evidence>
<dbReference type="InterPro" id="IPR035427">
    <property type="entry name" value="Tim10-like_dom_sf"/>
</dbReference>
<keyword evidence="2 9" id="KW-0813">Transport</keyword>
<keyword evidence="6 9" id="KW-0811">Translocation</keyword>
<keyword evidence="9" id="KW-0143">Chaperone</keyword>
<keyword evidence="12" id="KW-1185">Reference proteome</keyword>
<dbReference type="STRING" id="441375.B6AAF8"/>
<keyword evidence="9" id="KW-0999">Mitochondrion inner membrane</keyword>
<dbReference type="OrthoDB" id="274922at2759"/>
<dbReference type="Pfam" id="PF02953">
    <property type="entry name" value="zf-Tim10_DDP"/>
    <property type="match status" value="1"/>
</dbReference>
<evidence type="ECO:0000313" key="12">
    <source>
        <dbReference type="Proteomes" id="UP000001460"/>
    </source>
</evidence>
<dbReference type="PANTHER" id="PTHR11038">
    <property type="entry name" value="MITOCHONDRIAL IMPORT INNER MEMBRANE TRANSLOCASE SUBUNIT TIM10"/>
    <property type="match status" value="1"/>
</dbReference>
<gene>
    <name evidence="11" type="ORF">CMU_042730</name>
</gene>
<name>B6AAF8_CRYMR</name>
<dbReference type="PANTHER" id="PTHR11038:SF16">
    <property type="entry name" value="MITOCHONDRIAL IMPORT INNER MEMBRANE TRANSLOCASE SUBUNIT TIM10"/>
    <property type="match status" value="1"/>
</dbReference>
<evidence type="ECO:0000256" key="2">
    <source>
        <dbReference type="ARBA" id="ARBA00022448"/>
    </source>
</evidence>
<comment type="function">
    <text evidence="9">Mitochondrial intermembrane chaperone that participates in the import and insertion of some multi-pass transmembrane proteins into the mitochondrial inner membrane. Also required for the transfer of beta-barrel precursors from the TOM complex to the sorting and assembly machinery (SAM complex) of the outer membrane. Acts as a chaperone-like protein that protects the hydrophobic precursors from aggregation and guide them through the mitochondrial intermembrane space.</text>
</comment>
<dbReference type="Proteomes" id="UP000001460">
    <property type="component" value="Unassembled WGS sequence"/>
</dbReference>
<evidence type="ECO:0000256" key="4">
    <source>
        <dbReference type="ARBA" id="ARBA00022833"/>
    </source>
</evidence>
<dbReference type="GO" id="GO:0005743">
    <property type="term" value="C:mitochondrial inner membrane"/>
    <property type="evidence" value="ECO:0007669"/>
    <property type="project" value="UniProtKB-SubCell"/>
</dbReference>
<dbReference type="eggNOG" id="KOG3480">
    <property type="taxonomic scope" value="Eukaryota"/>
</dbReference>
<sequence length="81" mass="8894">MSSVKPNSDAAQAAIVELNGLADIFKRIQETCWRKCISDISDSLLSPGEISCTDRCIAKYMETHTLIGNYLQGTSENKSPK</sequence>
<keyword evidence="5 9" id="KW-0653">Protein transport</keyword>
<dbReference type="VEuPathDB" id="CryptoDB:CMU_042730"/>
<dbReference type="OMA" id="RRMTQAC"/>
<keyword evidence="4" id="KW-0862">Zinc</keyword>
<evidence type="ECO:0000256" key="3">
    <source>
        <dbReference type="ARBA" id="ARBA00022723"/>
    </source>
</evidence>
<organism evidence="11 12">
    <name type="scientific">Cryptosporidium muris (strain RN66)</name>
    <dbReference type="NCBI Taxonomy" id="441375"/>
    <lineage>
        <taxon>Eukaryota</taxon>
        <taxon>Sar</taxon>
        <taxon>Alveolata</taxon>
        <taxon>Apicomplexa</taxon>
        <taxon>Conoidasida</taxon>
        <taxon>Coccidia</taxon>
        <taxon>Eucoccidiorida</taxon>
        <taxon>Eimeriorina</taxon>
        <taxon>Cryptosporidiidae</taxon>
        <taxon>Cryptosporidium</taxon>
    </lineage>
</organism>
<proteinExistence type="inferred from homology"/>
<evidence type="ECO:0000256" key="9">
    <source>
        <dbReference type="RuleBase" id="RU367043"/>
    </source>
</evidence>
<dbReference type="AlphaFoldDB" id="B6AAF8"/>
<evidence type="ECO:0000256" key="7">
    <source>
        <dbReference type="ARBA" id="ARBA00023128"/>
    </source>
</evidence>
<dbReference type="RefSeq" id="XP_002139548.1">
    <property type="nucleotide sequence ID" value="XM_002139512.1"/>
</dbReference>
<dbReference type="EMBL" id="DS989726">
    <property type="protein sequence ID" value="EEA05199.1"/>
    <property type="molecule type" value="Genomic_DNA"/>
</dbReference>
<evidence type="ECO:0000259" key="10">
    <source>
        <dbReference type="Pfam" id="PF02953"/>
    </source>
</evidence>
<evidence type="ECO:0000256" key="8">
    <source>
        <dbReference type="ARBA" id="ARBA00023157"/>
    </source>
</evidence>
<evidence type="ECO:0000256" key="5">
    <source>
        <dbReference type="ARBA" id="ARBA00022927"/>
    </source>
</evidence>
<reference evidence="11" key="1">
    <citation type="submission" date="2008-06" db="EMBL/GenBank/DDBJ databases">
        <authorList>
            <person name="Lorenzi H."/>
            <person name="Inman J."/>
            <person name="Miller J."/>
            <person name="Schobel S."/>
            <person name="Amedeo P."/>
            <person name="Caler E.V."/>
            <person name="da Silva J."/>
        </authorList>
    </citation>
    <scope>NUCLEOTIDE SEQUENCE [LARGE SCALE GENOMIC DNA]</scope>
    <source>
        <strain evidence="11">RN66</strain>
    </source>
</reference>
<accession>B6AAF8</accession>
<evidence type="ECO:0000256" key="6">
    <source>
        <dbReference type="ARBA" id="ARBA00023010"/>
    </source>
</evidence>
<dbReference type="GO" id="GO:0015031">
    <property type="term" value="P:protein transport"/>
    <property type="evidence" value="ECO:0007669"/>
    <property type="project" value="UniProtKB-KW"/>
</dbReference>
<evidence type="ECO:0000313" key="11">
    <source>
        <dbReference type="EMBL" id="EEA05199.1"/>
    </source>
</evidence>
<keyword evidence="7 9" id="KW-0496">Mitochondrion</keyword>
<feature type="domain" description="Tim10-like" evidence="10">
    <location>
        <begin position="17"/>
        <end position="72"/>
    </location>
</feature>
<dbReference type="Gene3D" id="1.10.287.810">
    <property type="entry name" value="Mitochondrial import inner membrane translocase subunit tim13 like domains"/>
    <property type="match status" value="1"/>
</dbReference>
<keyword evidence="8 9" id="KW-1015">Disulfide bond</keyword>
<dbReference type="GO" id="GO:0046872">
    <property type="term" value="F:metal ion binding"/>
    <property type="evidence" value="ECO:0007669"/>
    <property type="project" value="UniProtKB-KW"/>
</dbReference>
<dbReference type="GeneID" id="6994506"/>
<comment type="similarity">
    <text evidence="1 9">Belongs to the small Tim family.</text>
</comment>
<keyword evidence="3" id="KW-0479">Metal-binding</keyword>
<dbReference type="InterPro" id="IPR004217">
    <property type="entry name" value="Tim10-like"/>
</dbReference>
<keyword evidence="9" id="KW-0472">Membrane</keyword>
<protein>
    <recommendedName>
        <fullName evidence="9">Mitochondrial import inner membrane translocase subunit</fullName>
    </recommendedName>
</protein>
<dbReference type="SUPFAM" id="SSF144122">
    <property type="entry name" value="Tim10-like"/>
    <property type="match status" value="1"/>
</dbReference>
<comment type="subunit">
    <text evidence="9">Heterohexamer.</text>
</comment>
<comment type="domain">
    <text evidence="9">The twin CX3C motif contains 4 conserved Cys residues that form 2 disulfide bonds in the mitochondrial intermembrane space.</text>
</comment>